<protein>
    <submittedName>
        <fullName evidence="2">Uncharacterized protein</fullName>
    </submittedName>
</protein>
<organism evidence="2 3">
    <name type="scientific">Basidiobolus ranarum</name>
    <dbReference type="NCBI Taxonomy" id="34480"/>
    <lineage>
        <taxon>Eukaryota</taxon>
        <taxon>Fungi</taxon>
        <taxon>Fungi incertae sedis</taxon>
        <taxon>Zoopagomycota</taxon>
        <taxon>Entomophthoromycotina</taxon>
        <taxon>Basidiobolomycetes</taxon>
        <taxon>Basidiobolales</taxon>
        <taxon>Basidiobolaceae</taxon>
        <taxon>Basidiobolus</taxon>
    </lineage>
</organism>
<keyword evidence="1" id="KW-1133">Transmembrane helix</keyword>
<dbReference type="InterPro" id="IPR036259">
    <property type="entry name" value="MFS_trans_sf"/>
</dbReference>
<evidence type="ECO:0000256" key="1">
    <source>
        <dbReference type="SAM" id="Phobius"/>
    </source>
</evidence>
<reference evidence="2 3" key="1">
    <citation type="submission" date="2023-04" db="EMBL/GenBank/DDBJ databases">
        <title>Genome of Basidiobolus ranarum AG-B5.</title>
        <authorList>
            <person name="Stajich J.E."/>
            <person name="Carter-House D."/>
            <person name="Gryganskyi A."/>
        </authorList>
    </citation>
    <scope>NUCLEOTIDE SEQUENCE [LARGE SCALE GENOMIC DNA]</scope>
    <source>
        <strain evidence="2 3">AG-B5</strain>
    </source>
</reference>
<comment type="caution">
    <text evidence="2">The sequence shown here is derived from an EMBL/GenBank/DDBJ whole genome shotgun (WGS) entry which is preliminary data.</text>
</comment>
<keyword evidence="1" id="KW-0472">Membrane</keyword>
<feature type="non-terminal residue" evidence="2">
    <location>
        <position position="1"/>
    </location>
</feature>
<feature type="transmembrane region" description="Helical" evidence="1">
    <location>
        <begin position="98"/>
        <end position="121"/>
    </location>
</feature>
<gene>
    <name evidence="2" type="ORF">K7432_016533</name>
</gene>
<dbReference type="EMBL" id="JASJQH010009668">
    <property type="protein sequence ID" value="KAK9675291.1"/>
    <property type="molecule type" value="Genomic_DNA"/>
</dbReference>
<keyword evidence="3" id="KW-1185">Reference proteome</keyword>
<sequence length="148" mass="16533">QYIVESKFDGTYDAAGKQVITCPNCLHGAWQLPQWALLSFGEAMMAPTLSQFAYTQVGCQMKTTSASVELISISLGNLVITSVEERLKGTLLQGPPKYFFYCVIGLIANGIFCLMATKYIYKEDTIPWNLHNKEHQSPDCSSEHLHSY</sequence>
<evidence type="ECO:0000313" key="3">
    <source>
        <dbReference type="Proteomes" id="UP001479436"/>
    </source>
</evidence>
<evidence type="ECO:0000313" key="2">
    <source>
        <dbReference type="EMBL" id="KAK9675291.1"/>
    </source>
</evidence>
<accession>A0ABR2VLG8</accession>
<dbReference type="Gene3D" id="1.20.1250.20">
    <property type="entry name" value="MFS general substrate transporter like domains"/>
    <property type="match status" value="1"/>
</dbReference>
<keyword evidence="1" id="KW-0812">Transmembrane</keyword>
<name>A0ABR2VLG8_9FUNG</name>
<proteinExistence type="predicted"/>
<dbReference type="Proteomes" id="UP001479436">
    <property type="component" value="Unassembled WGS sequence"/>
</dbReference>